<sequence length="230" mass="27179">MSVFYKIGTFFFLTWICHFVNDDSKLNNILNAQHNVDRKLDTRTYRLLARHKNENDSDILFLNEEMPNNRVYNKKRETCRRKRSNGSSFNNEEDYEQIGKSIPYLYTERCSNPNKRKVDKLYYLCKVRNIMNTDITNLRRSVRDKYVFLISSFITLLVIGAALTFALKEKGFKIGTIPDGSFYLSDVIVFVTLPVIILLLFIFIFRKVVKTYRSANFKCKLHKTKHVLLK</sequence>
<keyword evidence="2" id="KW-1185">Reference proteome</keyword>
<name>A0ACB9YBB0_PLABR</name>
<accession>A0ACB9YBB0</accession>
<evidence type="ECO:0000313" key="1">
    <source>
        <dbReference type="EMBL" id="KAI4839058.1"/>
    </source>
</evidence>
<protein>
    <submittedName>
        <fullName evidence="1">Uncharacterized protein</fullName>
    </submittedName>
</protein>
<evidence type="ECO:0000313" key="2">
    <source>
        <dbReference type="Proteomes" id="UP001056978"/>
    </source>
</evidence>
<reference evidence="1" key="1">
    <citation type="submission" date="2022-06" db="EMBL/GenBank/DDBJ databases">
        <title>The First Complete Genome of the Simian Malaria Parasite Plasmodium brasilianum.</title>
        <authorList>
            <person name="Bajic M."/>
            <person name="Ravishankar S."/>
        </authorList>
    </citation>
    <scope>NUCLEOTIDE SEQUENCE</scope>
    <source>
        <strain evidence="1">Bolivian I</strain>
    </source>
</reference>
<comment type="caution">
    <text evidence="1">The sequence shown here is derived from an EMBL/GenBank/DDBJ whole genome shotgun (WGS) entry which is preliminary data.</text>
</comment>
<gene>
    <name evidence="1" type="ORF">MKS88_002574</name>
</gene>
<proteinExistence type="predicted"/>
<dbReference type="EMBL" id="CM043776">
    <property type="protein sequence ID" value="KAI4839058.1"/>
    <property type="molecule type" value="Genomic_DNA"/>
</dbReference>
<dbReference type="Proteomes" id="UP001056978">
    <property type="component" value="Chromosome 8"/>
</dbReference>
<organism evidence="1 2">
    <name type="scientific">Plasmodium brasilianum</name>
    <dbReference type="NCBI Taxonomy" id="5824"/>
    <lineage>
        <taxon>Eukaryota</taxon>
        <taxon>Sar</taxon>
        <taxon>Alveolata</taxon>
        <taxon>Apicomplexa</taxon>
        <taxon>Aconoidasida</taxon>
        <taxon>Haemosporida</taxon>
        <taxon>Plasmodiidae</taxon>
        <taxon>Plasmodium</taxon>
        <taxon>Plasmodium (Plasmodium)</taxon>
    </lineage>
</organism>